<sequence>MRAALAAHERASRAETGRRLRVGWSSMALAVLVGIRLVQGEPPAEPPRPTPAAAVRAAPSGPAARSAHAPLAVSRPARVLVPAVGVDAPLQDIGYDPRGQIAAPPPDRPDLAGWFAQGPTPGERGTAVITGHVDTRTGPAVFYPLGALDKGATVEVPRADGRTALFTVYGIEVLKRDGFPSERVYGDLGRAELRLITCGGTFTGEAGYDANVVVFATLSGVR</sequence>
<dbReference type="NCBIfam" id="NF033748">
    <property type="entry name" value="class_F_sortase"/>
    <property type="match status" value="1"/>
</dbReference>
<dbReference type="Proteomes" id="UP000186455">
    <property type="component" value="Unassembled WGS sequence"/>
</dbReference>
<keyword evidence="4" id="KW-1185">Reference proteome</keyword>
<evidence type="ECO:0000256" key="1">
    <source>
        <dbReference type="ARBA" id="ARBA00022801"/>
    </source>
</evidence>
<dbReference type="Gene3D" id="2.40.260.10">
    <property type="entry name" value="Sortase"/>
    <property type="match status" value="1"/>
</dbReference>
<evidence type="ECO:0000313" key="3">
    <source>
        <dbReference type="EMBL" id="OKH93721.1"/>
    </source>
</evidence>
<dbReference type="Pfam" id="PF04203">
    <property type="entry name" value="Sortase"/>
    <property type="match status" value="1"/>
</dbReference>
<protein>
    <recommendedName>
        <fullName evidence="5">Peptidase C60</fullName>
    </recommendedName>
</protein>
<proteinExistence type="predicted"/>
<gene>
    <name evidence="3" type="ORF">AB852_17750</name>
</gene>
<feature type="region of interest" description="Disordered" evidence="2">
    <location>
        <begin position="42"/>
        <end position="61"/>
    </location>
</feature>
<dbReference type="InterPro" id="IPR005754">
    <property type="entry name" value="Sortase"/>
</dbReference>
<reference evidence="3 4" key="1">
    <citation type="submission" date="2015-06" db="EMBL/GenBank/DDBJ databases">
        <title>Cloning and characterization of the uncialamcin biosynthetic gene cluster.</title>
        <authorList>
            <person name="Yan X."/>
            <person name="Huang T."/>
            <person name="Ge H."/>
            <person name="Shen B."/>
        </authorList>
    </citation>
    <scope>NUCLEOTIDE SEQUENCE [LARGE SCALE GENOMIC DNA]</scope>
    <source>
        <strain evidence="3 4">DCA2648</strain>
    </source>
</reference>
<accession>A0A1Q4V7A2</accession>
<dbReference type="CDD" id="cd05829">
    <property type="entry name" value="Sortase_F"/>
    <property type="match status" value="1"/>
</dbReference>
<name>A0A1Q4V7A2_9ACTN</name>
<evidence type="ECO:0000313" key="4">
    <source>
        <dbReference type="Proteomes" id="UP000186455"/>
    </source>
</evidence>
<dbReference type="GO" id="GO:0016787">
    <property type="term" value="F:hydrolase activity"/>
    <property type="evidence" value="ECO:0007669"/>
    <property type="project" value="UniProtKB-KW"/>
</dbReference>
<feature type="compositionally biased region" description="Low complexity" evidence="2">
    <location>
        <begin position="51"/>
        <end position="61"/>
    </location>
</feature>
<dbReference type="AlphaFoldDB" id="A0A1Q4V7A2"/>
<dbReference type="InterPro" id="IPR023365">
    <property type="entry name" value="Sortase_dom-sf"/>
</dbReference>
<evidence type="ECO:0000256" key="2">
    <source>
        <dbReference type="SAM" id="MobiDB-lite"/>
    </source>
</evidence>
<evidence type="ECO:0008006" key="5">
    <source>
        <dbReference type="Google" id="ProtNLM"/>
    </source>
</evidence>
<comment type="caution">
    <text evidence="3">The sequence shown here is derived from an EMBL/GenBank/DDBJ whole genome shotgun (WGS) entry which is preliminary data.</text>
</comment>
<dbReference type="InterPro" id="IPR042001">
    <property type="entry name" value="Sortase_F"/>
</dbReference>
<dbReference type="EMBL" id="LFBV01000004">
    <property type="protein sequence ID" value="OKH93721.1"/>
    <property type="molecule type" value="Genomic_DNA"/>
</dbReference>
<keyword evidence="1" id="KW-0378">Hydrolase</keyword>
<dbReference type="SUPFAM" id="SSF63817">
    <property type="entry name" value="Sortase"/>
    <property type="match status" value="1"/>
</dbReference>
<organism evidence="3 4">
    <name type="scientific">Streptomyces uncialis</name>
    <dbReference type="NCBI Taxonomy" id="1048205"/>
    <lineage>
        <taxon>Bacteria</taxon>
        <taxon>Bacillati</taxon>
        <taxon>Actinomycetota</taxon>
        <taxon>Actinomycetes</taxon>
        <taxon>Kitasatosporales</taxon>
        <taxon>Streptomycetaceae</taxon>
        <taxon>Streptomyces</taxon>
    </lineage>
</organism>